<dbReference type="Proteomes" id="UP000231136">
    <property type="component" value="Unassembled WGS sequence"/>
</dbReference>
<evidence type="ECO:0000256" key="1">
    <source>
        <dbReference type="SAM" id="Phobius"/>
    </source>
</evidence>
<proteinExistence type="predicted"/>
<keyword evidence="1" id="KW-0812">Transmembrane</keyword>
<sequence length="160" mass="18396">MRTTIIPAQITTVEDKIAGSLNMTQILIMMVPVLWTALVYVLLFPSMKLAPYKLTLILFATVICLVLAFRVKDKIVAEWLGVLVKYRLRPKYYLFNKNNLTNRTLDIPELPAERVVVKKSTKKIIKSQNVDFDILDQVKLEHLINSGKVALTYQFSKKRT</sequence>
<evidence type="ECO:0008006" key="4">
    <source>
        <dbReference type="Google" id="ProtNLM"/>
    </source>
</evidence>
<reference evidence="2 3" key="1">
    <citation type="submission" date="2017-09" db="EMBL/GenBank/DDBJ databases">
        <title>Depth-based differentiation of microbial function through sediment-hosted aquifers and enrichment of novel symbionts in the deep terrestrial subsurface.</title>
        <authorList>
            <person name="Probst A.J."/>
            <person name="Ladd B."/>
            <person name="Jarett J.K."/>
            <person name="Geller-Mcgrath D.E."/>
            <person name="Sieber C.M."/>
            <person name="Emerson J.B."/>
            <person name="Anantharaman K."/>
            <person name="Thomas B.C."/>
            <person name="Malmstrom R."/>
            <person name="Stieglmeier M."/>
            <person name="Klingl A."/>
            <person name="Woyke T."/>
            <person name="Ryan C.M."/>
            <person name="Banfield J.F."/>
        </authorList>
    </citation>
    <scope>NUCLEOTIDE SEQUENCE [LARGE SCALE GENOMIC DNA]</scope>
    <source>
        <strain evidence="2">CG22_combo_CG10-13_8_21_14_all_43_12</strain>
    </source>
</reference>
<accession>A0A2H0DVH6</accession>
<evidence type="ECO:0000313" key="3">
    <source>
        <dbReference type="Proteomes" id="UP000231136"/>
    </source>
</evidence>
<protein>
    <recommendedName>
        <fullName evidence="4">PrgI family protein</fullName>
    </recommendedName>
</protein>
<dbReference type="AlphaFoldDB" id="A0A2H0DVH6"/>
<gene>
    <name evidence="2" type="ORF">COW83_00345</name>
</gene>
<keyword evidence="1" id="KW-1133">Transmembrane helix</keyword>
<evidence type="ECO:0000313" key="2">
    <source>
        <dbReference type="EMBL" id="PIP86175.1"/>
    </source>
</evidence>
<feature type="transmembrane region" description="Helical" evidence="1">
    <location>
        <begin position="26"/>
        <end position="44"/>
    </location>
</feature>
<keyword evidence="1" id="KW-0472">Membrane</keyword>
<organism evidence="2 3">
    <name type="scientific">Candidatus Collierbacteria bacterium CG22_combo_CG10-13_8_21_14_all_43_12</name>
    <dbReference type="NCBI Taxonomy" id="1974537"/>
    <lineage>
        <taxon>Bacteria</taxon>
        <taxon>Candidatus Collieribacteriota</taxon>
    </lineage>
</organism>
<comment type="caution">
    <text evidence="2">The sequence shown here is derived from an EMBL/GenBank/DDBJ whole genome shotgun (WGS) entry which is preliminary data.</text>
</comment>
<name>A0A2H0DVH6_9BACT</name>
<feature type="transmembrane region" description="Helical" evidence="1">
    <location>
        <begin position="50"/>
        <end position="69"/>
    </location>
</feature>
<dbReference type="EMBL" id="PCTR01000017">
    <property type="protein sequence ID" value="PIP86175.1"/>
    <property type="molecule type" value="Genomic_DNA"/>
</dbReference>